<sequence length="606" mass="68289">MKRSPEETVGSLQRSLNLTFDGISQTVKAGLLMREKRHLLHNISGDFRAGELTAVMGLSGAGKSTLMDILAGFTSPQSGSVSVNNRPRELAAFRRSSAYIMQDHYLEPLLTVEESMRVAADLKLQSSDGSKSERIEQILVALGLANSKETRTANLSGGQRKRLAIALELVNNPPFMLFDEPTSGLDSVASKQCINLLKALAREGPRTVVITIHQPSATLLDMIDHLHVLVDGSCIYTGGTRNLIPYLSDHGLQCPTHYNPADFLMEICNGDYGDYNKILSQSIENGKNNAWRSPSETKIHWSFGDELNMELPEIDTSETSGSKSRYYATGFCRQLLVLFRRNFIKLSRDRILTFTRLTIHCLIAIFKGSVFYNIGTDADEARNNSGLLFMSLMFVMFSAFSATLITFPLMLPVIIREHFNRWYKLRSFYFANKFADLPIQITAVLLYTIILYLMTGQIAEGRRFLLLLLCYIAVSLVAQLIGLICGIVLSIKYGVIFGPFFIMPFVLFSGFLVHLTDAPWYLQWIFHCSFLKYGFQGAMASMYGFGRSQMPCNEIYCHYTYPKKVLMDFGMKSGEYWMPMIVLAILYVILDFIAYACLRLKLKKIL</sequence>
<evidence type="ECO:0000256" key="3">
    <source>
        <dbReference type="ARBA" id="ARBA00022448"/>
    </source>
</evidence>
<feature type="transmembrane region" description="Helical" evidence="9">
    <location>
        <begin position="351"/>
        <end position="375"/>
    </location>
</feature>
<keyword evidence="7 9" id="KW-1133">Transmembrane helix</keyword>
<dbReference type="GO" id="GO:0016887">
    <property type="term" value="F:ATP hydrolysis activity"/>
    <property type="evidence" value="ECO:0007669"/>
    <property type="project" value="InterPro"/>
</dbReference>
<feature type="domain" description="ABC transporter" evidence="10">
    <location>
        <begin position="18"/>
        <end position="256"/>
    </location>
</feature>
<name>A0A0C9RBC3_9HYME</name>
<evidence type="ECO:0000256" key="5">
    <source>
        <dbReference type="ARBA" id="ARBA00022741"/>
    </source>
</evidence>
<evidence type="ECO:0000256" key="4">
    <source>
        <dbReference type="ARBA" id="ARBA00022692"/>
    </source>
</evidence>
<reference evidence="13" key="2">
    <citation type="submission" date="2025-04" db="UniProtKB">
        <authorList>
            <consortium name="RefSeq"/>
        </authorList>
    </citation>
    <scope>IDENTIFICATION</scope>
    <source>
        <strain evidence="13">USDA-PBARC FA_bdor</strain>
        <tissue evidence="13">Whole organism</tissue>
    </source>
</reference>
<evidence type="ECO:0000313" key="11">
    <source>
        <dbReference type="EMBL" id="JAG73943.1"/>
    </source>
</evidence>
<dbReference type="PANTHER" id="PTHR48041">
    <property type="entry name" value="ABC TRANSPORTER G FAMILY MEMBER 28"/>
    <property type="match status" value="1"/>
</dbReference>
<keyword evidence="3" id="KW-0813">Transport</keyword>
<reference evidence="11" key="1">
    <citation type="submission" date="2015-01" db="EMBL/GenBank/DDBJ databases">
        <title>Transcriptome Assembly of Fopius arisanus.</title>
        <authorList>
            <person name="Geib S."/>
        </authorList>
    </citation>
    <scope>NUCLEOTIDE SEQUENCE</scope>
</reference>
<dbReference type="SMART" id="SM00382">
    <property type="entry name" value="AAA"/>
    <property type="match status" value="1"/>
</dbReference>
<dbReference type="GO" id="GO:0140359">
    <property type="term" value="F:ABC-type transporter activity"/>
    <property type="evidence" value="ECO:0007669"/>
    <property type="project" value="InterPro"/>
</dbReference>
<keyword evidence="6 13" id="KW-0067">ATP-binding</keyword>
<feature type="transmembrane region" description="Helical" evidence="9">
    <location>
        <begin position="496"/>
        <end position="515"/>
    </location>
</feature>
<dbReference type="InterPro" id="IPR017871">
    <property type="entry name" value="ABC_transporter-like_CS"/>
</dbReference>
<comment type="similarity">
    <text evidence="2">Belongs to the ABC transporter superfamily. ABCG family. Eye pigment precursor importer (TC 3.A.1.204) subfamily.</text>
</comment>
<feature type="transmembrane region" description="Helical" evidence="9">
    <location>
        <begin position="466"/>
        <end position="489"/>
    </location>
</feature>
<accession>A0A9R1TX38</accession>
<dbReference type="GO" id="GO:0005524">
    <property type="term" value="F:ATP binding"/>
    <property type="evidence" value="ECO:0007669"/>
    <property type="project" value="UniProtKB-KW"/>
</dbReference>
<dbReference type="Pfam" id="PF19055">
    <property type="entry name" value="ABC2_membrane_7"/>
    <property type="match status" value="1"/>
</dbReference>
<dbReference type="PANTHER" id="PTHR48041:SF133">
    <property type="entry name" value="GH24286P"/>
    <property type="match status" value="1"/>
</dbReference>
<keyword evidence="12" id="KW-1185">Reference proteome</keyword>
<dbReference type="AlphaFoldDB" id="A0A0C9RBC3"/>
<evidence type="ECO:0000256" key="7">
    <source>
        <dbReference type="ARBA" id="ARBA00022989"/>
    </source>
</evidence>
<dbReference type="OrthoDB" id="66620at2759"/>
<dbReference type="PROSITE" id="PS50893">
    <property type="entry name" value="ABC_TRANSPORTER_2"/>
    <property type="match status" value="1"/>
</dbReference>
<dbReference type="EMBL" id="GBYB01004176">
    <property type="protein sequence ID" value="JAG73943.1"/>
    <property type="molecule type" value="Transcribed_RNA"/>
</dbReference>
<dbReference type="GO" id="GO:0005886">
    <property type="term" value="C:plasma membrane"/>
    <property type="evidence" value="ECO:0007669"/>
    <property type="project" value="TreeGrafter"/>
</dbReference>
<dbReference type="SUPFAM" id="SSF52540">
    <property type="entry name" value="P-loop containing nucleoside triphosphate hydrolases"/>
    <property type="match status" value="1"/>
</dbReference>
<feature type="transmembrane region" description="Helical" evidence="9">
    <location>
        <begin position="576"/>
        <end position="598"/>
    </location>
</feature>
<evidence type="ECO:0000256" key="6">
    <source>
        <dbReference type="ARBA" id="ARBA00022840"/>
    </source>
</evidence>
<evidence type="ECO:0000313" key="12">
    <source>
        <dbReference type="Proteomes" id="UP000694866"/>
    </source>
</evidence>
<feature type="transmembrane region" description="Helical" evidence="9">
    <location>
        <begin position="387"/>
        <end position="414"/>
    </location>
</feature>
<evidence type="ECO:0000256" key="9">
    <source>
        <dbReference type="SAM" id="Phobius"/>
    </source>
</evidence>
<dbReference type="FunFam" id="3.40.50.300:FF:001077">
    <property type="entry name" value="Uncharacterized protein, isoform A"/>
    <property type="match status" value="1"/>
</dbReference>
<feature type="transmembrane region" description="Helical" evidence="9">
    <location>
        <begin position="434"/>
        <end position="454"/>
    </location>
</feature>
<organism evidence="11">
    <name type="scientific">Fopius arisanus</name>
    <dbReference type="NCBI Taxonomy" id="64838"/>
    <lineage>
        <taxon>Eukaryota</taxon>
        <taxon>Metazoa</taxon>
        <taxon>Ecdysozoa</taxon>
        <taxon>Arthropoda</taxon>
        <taxon>Hexapoda</taxon>
        <taxon>Insecta</taxon>
        <taxon>Pterygota</taxon>
        <taxon>Neoptera</taxon>
        <taxon>Endopterygota</taxon>
        <taxon>Hymenoptera</taxon>
        <taxon>Apocrita</taxon>
        <taxon>Ichneumonoidea</taxon>
        <taxon>Braconidae</taxon>
        <taxon>Opiinae</taxon>
        <taxon>Fopius</taxon>
    </lineage>
</organism>
<keyword evidence="8 9" id="KW-0472">Membrane</keyword>
<evidence type="ECO:0000256" key="8">
    <source>
        <dbReference type="ARBA" id="ARBA00023136"/>
    </source>
</evidence>
<accession>A0A0C9RBC3</accession>
<dbReference type="Pfam" id="PF00005">
    <property type="entry name" value="ABC_tran"/>
    <property type="match status" value="1"/>
</dbReference>
<protein>
    <submittedName>
        <fullName evidence="13">ATP-binding cassette sub-family G member 4</fullName>
    </submittedName>
    <submittedName>
        <fullName evidence="11">Abcg1_3 protein</fullName>
    </submittedName>
</protein>
<dbReference type="InterPro" id="IPR013525">
    <property type="entry name" value="ABC2_TM"/>
</dbReference>
<dbReference type="Gene3D" id="3.40.50.300">
    <property type="entry name" value="P-loop containing nucleotide triphosphate hydrolases"/>
    <property type="match status" value="1"/>
</dbReference>
<dbReference type="Pfam" id="PF01061">
    <property type="entry name" value="ABC2_membrane"/>
    <property type="match status" value="1"/>
</dbReference>
<dbReference type="PROSITE" id="PS00211">
    <property type="entry name" value="ABC_TRANSPORTER_1"/>
    <property type="match status" value="1"/>
</dbReference>
<dbReference type="InterPro" id="IPR003593">
    <property type="entry name" value="AAA+_ATPase"/>
</dbReference>
<dbReference type="Proteomes" id="UP000694866">
    <property type="component" value="Unplaced"/>
</dbReference>
<dbReference type="KEGG" id="fas:105264238"/>
<evidence type="ECO:0000256" key="2">
    <source>
        <dbReference type="ARBA" id="ARBA00005814"/>
    </source>
</evidence>
<keyword evidence="4 9" id="KW-0812">Transmembrane</keyword>
<dbReference type="RefSeq" id="XP_011299281.1">
    <property type="nucleotide sequence ID" value="XM_011300979.1"/>
</dbReference>
<comment type="subcellular location">
    <subcellularLocation>
        <location evidence="1">Membrane</location>
        <topology evidence="1">Multi-pass membrane protein</topology>
    </subcellularLocation>
</comment>
<proteinExistence type="inferred from homology"/>
<dbReference type="GeneID" id="105264238"/>
<evidence type="ECO:0000256" key="1">
    <source>
        <dbReference type="ARBA" id="ARBA00004141"/>
    </source>
</evidence>
<keyword evidence="5" id="KW-0547">Nucleotide-binding</keyword>
<dbReference type="InterPro" id="IPR050352">
    <property type="entry name" value="ABCG_transporters"/>
</dbReference>
<evidence type="ECO:0000259" key="10">
    <source>
        <dbReference type="PROSITE" id="PS50893"/>
    </source>
</evidence>
<dbReference type="InterPro" id="IPR043926">
    <property type="entry name" value="ABCG_dom"/>
</dbReference>
<gene>
    <name evidence="11" type="primary">Abcg1_3</name>
    <name evidence="13" type="synonym">LOC105264238</name>
    <name evidence="11" type="ORF">g.50546</name>
</gene>
<evidence type="ECO:0000313" key="13">
    <source>
        <dbReference type="RefSeq" id="XP_011299281.1"/>
    </source>
</evidence>
<dbReference type="InterPro" id="IPR003439">
    <property type="entry name" value="ABC_transporter-like_ATP-bd"/>
</dbReference>
<dbReference type="InterPro" id="IPR027417">
    <property type="entry name" value="P-loop_NTPase"/>
</dbReference>